<dbReference type="PANTHER" id="PTHR33845:SF1">
    <property type="entry name" value="C2H2-TYPE DOMAIN-CONTAINING PROTEIN"/>
    <property type="match status" value="1"/>
</dbReference>
<name>A0A6J8BDE5_MYTCO</name>
<dbReference type="AlphaFoldDB" id="A0A6J8BDE5"/>
<dbReference type="PANTHER" id="PTHR33845">
    <property type="entry name" value="C2H2-TYPE DOMAIN-CONTAINING PROTEIN"/>
    <property type="match status" value="1"/>
</dbReference>
<dbReference type="Proteomes" id="UP000507470">
    <property type="component" value="Unassembled WGS sequence"/>
</dbReference>
<sequence length="200" mass="22395">MPEKDQTTNTINSAYSNVTDSTTQTQILSLIVNSFTKAEEHNFSEAQSGKNLCDSKTCTSRLHIYTYANAGHNGVSSDMKTALANHGRIRGTHFSIISVNQDDEPHANVKIPGISMVINFTFGDESISASKAYEVCEGLMSKTSKHPHLSMEYVYKMKVILAHVDSYLEGRKYQGLIHITFQPYFVTFTCYTLIKLLYMS</sequence>
<dbReference type="EMBL" id="CACVKT020003166">
    <property type="protein sequence ID" value="CAC5381945.1"/>
    <property type="molecule type" value="Genomic_DNA"/>
</dbReference>
<accession>A0A6J8BDE5</accession>
<dbReference type="OrthoDB" id="5987536at2759"/>
<evidence type="ECO:0000313" key="2">
    <source>
        <dbReference type="Proteomes" id="UP000507470"/>
    </source>
</evidence>
<organism evidence="1 2">
    <name type="scientific">Mytilus coruscus</name>
    <name type="common">Sea mussel</name>
    <dbReference type="NCBI Taxonomy" id="42192"/>
    <lineage>
        <taxon>Eukaryota</taxon>
        <taxon>Metazoa</taxon>
        <taxon>Spiralia</taxon>
        <taxon>Lophotrochozoa</taxon>
        <taxon>Mollusca</taxon>
        <taxon>Bivalvia</taxon>
        <taxon>Autobranchia</taxon>
        <taxon>Pteriomorphia</taxon>
        <taxon>Mytilida</taxon>
        <taxon>Mytiloidea</taxon>
        <taxon>Mytilidae</taxon>
        <taxon>Mytilinae</taxon>
        <taxon>Mytilus</taxon>
    </lineage>
</organism>
<keyword evidence="2" id="KW-1185">Reference proteome</keyword>
<reference evidence="1 2" key="1">
    <citation type="submission" date="2020-06" db="EMBL/GenBank/DDBJ databases">
        <authorList>
            <person name="Li R."/>
            <person name="Bekaert M."/>
        </authorList>
    </citation>
    <scope>NUCLEOTIDE SEQUENCE [LARGE SCALE GENOMIC DNA]</scope>
    <source>
        <strain evidence="2">wild</strain>
    </source>
</reference>
<evidence type="ECO:0000313" key="1">
    <source>
        <dbReference type="EMBL" id="CAC5381945.1"/>
    </source>
</evidence>
<protein>
    <submittedName>
        <fullName evidence="1">Uncharacterized protein</fullName>
    </submittedName>
</protein>
<gene>
    <name evidence="1" type="ORF">MCOR_17801</name>
</gene>
<proteinExistence type="predicted"/>